<protein>
    <recommendedName>
        <fullName evidence="2">Transcriptional regulator AbiEi antitoxin N-terminal domain-containing protein</fullName>
    </recommendedName>
</protein>
<dbReference type="RefSeq" id="WP_099514001.1">
    <property type="nucleotide sequence ID" value="NZ_CP016617.1"/>
</dbReference>
<evidence type="ECO:0000256" key="1">
    <source>
        <dbReference type="SAM" id="MobiDB-lite"/>
    </source>
</evidence>
<feature type="compositionally biased region" description="Polar residues" evidence="1">
    <location>
        <begin position="143"/>
        <end position="154"/>
    </location>
</feature>
<geneLocation type="plasmid" evidence="3">
    <name>unnamed1</name>
</geneLocation>
<proteinExistence type="predicted"/>
<feature type="domain" description="Transcriptional regulator AbiEi antitoxin N-terminal" evidence="2">
    <location>
        <begin position="8"/>
        <end position="104"/>
    </location>
</feature>
<keyword evidence="3" id="KW-0614">Plasmid</keyword>
<dbReference type="OrthoDB" id="1550938at2"/>
<organism evidence="3">
    <name type="scientific">Microvirga ossetica</name>
    <dbReference type="NCBI Taxonomy" id="1882682"/>
    <lineage>
        <taxon>Bacteria</taxon>
        <taxon>Pseudomonadati</taxon>
        <taxon>Pseudomonadota</taxon>
        <taxon>Alphaproteobacteria</taxon>
        <taxon>Hyphomicrobiales</taxon>
        <taxon>Methylobacteriaceae</taxon>
        <taxon>Microvirga</taxon>
    </lineage>
</organism>
<dbReference type="InterPro" id="IPR021561">
    <property type="entry name" value="AbiEi_3"/>
</dbReference>
<accession>A0A1B2ESE7</accession>
<feature type="region of interest" description="Disordered" evidence="1">
    <location>
        <begin position="141"/>
        <end position="166"/>
    </location>
</feature>
<evidence type="ECO:0000259" key="2">
    <source>
        <dbReference type="Pfam" id="PF17194"/>
    </source>
</evidence>
<dbReference type="Pfam" id="PF17194">
    <property type="entry name" value="AbiEi_3_N"/>
    <property type="match status" value="1"/>
</dbReference>
<sequence length="285" mass="32139">MPHRKSPGLKALLDRLPPGFVTDAAWLKHQGVDPRSIHEYVERGWLERVTHGVYRRPPPMQTSTTSETDWQAVLLSLQWILAKDVHLGGLSALEARGHTHYLSLSGPSRVYLYGDVPSWLRRMPIDTQLVVRTRSLFGADTQGIESTDQPSRQGSDAEGGPMLSPWRWPMRLSSPERAILEALDELPNHESFHNIDMIFQGLTNLRPRRLTSLLQACRSVKVKRLFFVFADKHKHAWLNHVDKAVVDLGSGPRVLTKGGKLHPDYQIYVPADLAPAVKRGDEAYA</sequence>
<dbReference type="EMBL" id="CP016617">
    <property type="protein sequence ID" value="ANY82906.1"/>
    <property type="molecule type" value="Genomic_DNA"/>
</dbReference>
<dbReference type="KEGG" id="moc:BB934_32295"/>
<dbReference type="AlphaFoldDB" id="A0A1B2ESE7"/>
<reference evidence="3" key="1">
    <citation type="submission" date="2016-07" db="EMBL/GenBank/DDBJ databases">
        <title>Microvirga ossetica sp. nov. a new species of rhizobia isolated from root nodules of the legume species Vicia alpestris Steven originated from North Ossetia region in the Caucasus.</title>
        <authorList>
            <person name="Safronova V.I."/>
            <person name="Kuznetsova I.G."/>
            <person name="Sazanova A.L."/>
            <person name="Belimov A."/>
            <person name="Andronov E."/>
            <person name="Osledkin Y.S."/>
            <person name="Onishchuk O.P."/>
            <person name="Kurchak O.N."/>
            <person name="Shaposhnikov A.I."/>
            <person name="Willems A."/>
            <person name="Tikhonovich I.A."/>
        </authorList>
    </citation>
    <scope>NUCLEOTIDE SEQUENCE [LARGE SCALE GENOMIC DNA]</scope>
    <source>
        <strain evidence="3">V5/3M</strain>
        <plasmid evidence="3">unnamed1</plasmid>
    </source>
</reference>
<dbReference type="Pfam" id="PF11459">
    <property type="entry name" value="AbiEi_3"/>
    <property type="match status" value="1"/>
</dbReference>
<gene>
    <name evidence="3" type="ORF">BB934_32295</name>
</gene>
<evidence type="ECO:0000313" key="3">
    <source>
        <dbReference type="EMBL" id="ANY82906.1"/>
    </source>
</evidence>
<dbReference type="InterPro" id="IPR033455">
    <property type="entry name" value="AbiEi_3_N"/>
</dbReference>
<name>A0A1B2ESE7_9HYPH</name>